<organism evidence="3 4">
    <name type="scientific">Vibrio gallaecicus</name>
    <dbReference type="NCBI Taxonomy" id="552386"/>
    <lineage>
        <taxon>Bacteria</taxon>
        <taxon>Pseudomonadati</taxon>
        <taxon>Pseudomonadota</taxon>
        <taxon>Gammaproteobacteria</taxon>
        <taxon>Vibrionales</taxon>
        <taxon>Vibrionaceae</taxon>
        <taxon>Vibrio</taxon>
    </lineage>
</organism>
<accession>A0ABV4NDV4</accession>
<evidence type="ECO:0000313" key="4">
    <source>
        <dbReference type="Proteomes" id="UP001570417"/>
    </source>
</evidence>
<dbReference type="Pfam" id="PF07811">
    <property type="entry name" value="TadE"/>
    <property type="match status" value="1"/>
</dbReference>
<feature type="domain" description="TadE-like" evidence="2">
    <location>
        <begin position="19"/>
        <end position="61"/>
    </location>
</feature>
<dbReference type="EMBL" id="JBFRUW010000056">
    <property type="protein sequence ID" value="MFA0569600.1"/>
    <property type="molecule type" value="Genomic_DNA"/>
</dbReference>
<keyword evidence="1" id="KW-0472">Membrane</keyword>
<keyword evidence="1" id="KW-1133">Transmembrane helix</keyword>
<evidence type="ECO:0000313" key="3">
    <source>
        <dbReference type="EMBL" id="MFA0569600.1"/>
    </source>
</evidence>
<comment type="caution">
    <text evidence="3">The sequence shown here is derived from an EMBL/GenBank/DDBJ whole genome shotgun (WGS) entry which is preliminary data.</text>
</comment>
<dbReference type="RefSeq" id="WP_273294077.1">
    <property type="nucleotide sequence ID" value="NZ_JBFRUW010000056.1"/>
</dbReference>
<keyword evidence="4" id="KW-1185">Reference proteome</keyword>
<reference evidence="3 4" key="1">
    <citation type="journal article" date="2024" name="ISME J.">
        <title>Tailless and filamentous prophages are predominant in marine Vibrio.</title>
        <authorList>
            <person name="Steensen K."/>
            <person name="Seneca J."/>
            <person name="Bartlau N."/>
            <person name="Yu X.A."/>
            <person name="Hussain F.A."/>
            <person name="Polz M.F."/>
        </authorList>
    </citation>
    <scope>NUCLEOTIDE SEQUENCE [LARGE SCALE GENOMIC DNA]</scope>
    <source>
        <strain evidence="3 4">10N.222.51.A1</strain>
    </source>
</reference>
<proteinExistence type="predicted"/>
<protein>
    <submittedName>
        <fullName evidence="3">Pilus assembly protein</fullName>
    </submittedName>
</protein>
<keyword evidence="1" id="KW-0812">Transmembrane</keyword>
<dbReference type="InterPro" id="IPR012495">
    <property type="entry name" value="TadE-like_dom"/>
</dbReference>
<name>A0ABV4NDV4_9VIBR</name>
<feature type="transmembrane region" description="Helical" evidence="1">
    <location>
        <begin position="20"/>
        <end position="40"/>
    </location>
</feature>
<evidence type="ECO:0000259" key="2">
    <source>
        <dbReference type="Pfam" id="PF07811"/>
    </source>
</evidence>
<evidence type="ECO:0000256" key="1">
    <source>
        <dbReference type="SAM" id="Phobius"/>
    </source>
</evidence>
<dbReference type="Proteomes" id="UP001570417">
    <property type="component" value="Unassembled WGS sequence"/>
</dbReference>
<gene>
    <name evidence="3" type="ORF">AB4566_15120</name>
</gene>
<sequence>MNIKSNTFSRVILRKKQRGVAAIEFSLGFMAFFLMCMTWAEIGYMAHISSVTDVAISEAAREAKLVSPSYDANGRLSSNSSNEFMTTFKNVITQESAQYGGLVDSNNYRFTIQYLKSIQDLGDYVGDCRGESDTSSELECGSSEASAIAVYAVEYDFEPMLSQFIAVPGMFRREVIVVQEYERDAFDF</sequence>